<organism evidence="1 2">
    <name type="scientific">Parthenolecanium corni</name>
    <dbReference type="NCBI Taxonomy" id="536013"/>
    <lineage>
        <taxon>Eukaryota</taxon>
        <taxon>Metazoa</taxon>
        <taxon>Ecdysozoa</taxon>
        <taxon>Arthropoda</taxon>
        <taxon>Hexapoda</taxon>
        <taxon>Insecta</taxon>
        <taxon>Pterygota</taxon>
        <taxon>Neoptera</taxon>
        <taxon>Paraneoptera</taxon>
        <taxon>Hemiptera</taxon>
        <taxon>Sternorrhyncha</taxon>
        <taxon>Coccoidea</taxon>
        <taxon>Coccidae</taxon>
        <taxon>Parthenolecanium</taxon>
    </lineage>
</organism>
<protein>
    <submittedName>
        <fullName evidence="1">Uncharacterized protein</fullName>
    </submittedName>
</protein>
<name>A0AAN9TBZ6_9HEMI</name>
<dbReference type="AlphaFoldDB" id="A0AAN9TBZ6"/>
<reference evidence="1 2" key="1">
    <citation type="submission" date="2024-03" db="EMBL/GenBank/DDBJ databases">
        <title>Adaptation during the transition from Ophiocordyceps entomopathogen to insect associate is accompanied by gene loss and intensified selection.</title>
        <authorList>
            <person name="Ward C.M."/>
            <person name="Onetto C.A."/>
            <person name="Borneman A.R."/>
        </authorList>
    </citation>
    <scope>NUCLEOTIDE SEQUENCE [LARGE SCALE GENOMIC DNA]</scope>
    <source>
        <strain evidence="1">AWRI1</strain>
        <tissue evidence="1">Single Adult Female</tissue>
    </source>
</reference>
<evidence type="ECO:0000313" key="2">
    <source>
        <dbReference type="Proteomes" id="UP001367676"/>
    </source>
</evidence>
<sequence>MSLDVNVTPGVKCGFASPMPPRPQNHQFQLKSLWHPNPGATKKKWVPQEHPIKKLGDLGCWVQSVRQLTFSSIMRVNNVAGDEHFQVVFTEKLYALGVLIYSLVSLKRYYAFNAFSLDKLIY</sequence>
<keyword evidence="2" id="KW-1185">Reference proteome</keyword>
<proteinExistence type="predicted"/>
<evidence type="ECO:0000313" key="1">
    <source>
        <dbReference type="EMBL" id="KAK7580279.1"/>
    </source>
</evidence>
<dbReference type="EMBL" id="JBBCAQ010000034">
    <property type="protein sequence ID" value="KAK7580279.1"/>
    <property type="molecule type" value="Genomic_DNA"/>
</dbReference>
<comment type="caution">
    <text evidence="1">The sequence shown here is derived from an EMBL/GenBank/DDBJ whole genome shotgun (WGS) entry which is preliminary data.</text>
</comment>
<dbReference type="Proteomes" id="UP001367676">
    <property type="component" value="Unassembled WGS sequence"/>
</dbReference>
<gene>
    <name evidence="1" type="ORF">V9T40_000908</name>
</gene>
<accession>A0AAN9TBZ6</accession>